<reference evidence="3" key="1">
    <citation type="submission" date="2013-01" db="EMBL/GenBank/DDBJ databases">
        <title>Draft Genome Sequence of a Mulberry Tree, Morus notabilis C.K. Schneid.</title>
        <authorList>
            <person name="He N."/>
            <person name="Zhao S."/>
        </authorList>
    </citation>
    <scope>NUCLEOTIDE SEQUENCE</scope>
</reference>
<organism evidence="2 3">
    <name type="scientific">Morus notabilis</name>
    <dbReference type="NCBI Taxonomy" id="981085"/>
    <lineage>
        <taxon>Eukaryota</taxon>
        <taxon>Viridiplantae</taxon>
        <taxon>Streptophyta</taxon>
        <taxon>Embryophyta</taxon>
        <taxon>Tracheophyta</taxon>
        <taxon>Spermatophyta</taxon>
        <taxon>Magnoliopsida</taxon>
        <taxon>eudicotyledons</taxon>
        <taxon>Gunneridae</taxon>
        <taxon>Pentapetalae</taxon>
        <taxon>rosids</taxon>
        <taxon>fabids</taxon>
        <taxon>Rosales</taxon>
        <taxon>Moraceae</taxon>
        <taxon>Moreae</taxon>
        <taxon>Morus</taxon>
    </lineage>
</organism>
<proteinExistence type="predicted"/>
<protein>
    <submittedName>
        <fullName evidence="2">Uncharacterized protein</fullName>
    </submittedName>
</protein>
<gene>
    <name evidence="2" type="ORF">L484_003535</name>
</gene>
<feature type="compositionally biased region" description="Basic and acidic residues" evidence="1">
    <location>
        <begin position="28"/>
        <end position="40"/>
    </location>
</feature>
<accession>W9SFX2</accession>
<keyword evidence="3" id="KW-1185">Reference proteome</keyword>
<evidence type="ECO:0000256" key="1">
    <source>
        <dbReference type="SAM" id="MobiDB-lite"/>
    </source>
</evidence>
<evidence type="ECO:0000313" key="3">
    <source>
        <dbReference type="Proteomes" id="UP000030645"/>
    </source>
</evidence>
<feature type="region of interest" description="Disordered" evidence="1">
    <location>
        <begin position="17"/>
        <end position="61"/>
    </location>
</feature>
<dbReference type="Proteomes" id="UP000030645">
    <property type="component" value="Unassembled WGS sequence"/>
</dbReference>
<evidence type="ECO:0000313" key="2">
    <source>
        <dbReference type="EMBL" id="EXC26589.1"/>
    </source>
</evidence>
<dbReference type="STRING" id="981085.W9SFX2"/>
<dbReference type="AlphaFoldDB" id="W9SFX2"/>
<name>W9SFX2_9ROSA</name>
<sequence length="74" mass="8507">MHLSLWKPISHCAALLMDKKSSSRSRRGKDGSDSATETKMKNQSILRKREQAEGSSRGSIRRWVSLQIPRHRVF</sequence>
<dbReference type="EMBL" id="KE346112">
    <property type="protein sequence ID" value="EXC26589.1"/>
    <property type="molecule type" value="Genomic_DNA"/>
</dbReference>